<sequence length="84" mass="8996">MTADEQARHTVALSRLVLCGWEGTPIGDPNNPAALVYVRERGAVSDAVCVQSYDDAVATREVRGTTTRAVNGTVADVVHEVLSW</sequence>
<reference evidence="1 2" key="1">
    <citation type="submission" date="2018-09" db="EMBL/GenBank/DDBJ databases">
        <title>YIM PH 21725 draft genome.</title>
        <authorList>
            <person name="Miao C."/>
        </authorList>
    </citation>
    <scope>NUCLEOTIDE SEQUENCE [LARGE SCALE GENOMIC DNA]</scope>
    <source>
        <strain evidence="2">YIM PH21725</strain>
    </source>
</reference>
<evidence type="ECO:0000313" key="2">
    <source>
        <dbReference type="Proteomes" id="UP000285112"/>
    </source>
</evidence>
<accession>A0A419I937</accession>
<evidence type="ECO:0000313" key="1">
    <source>
        <dbReference type="EMBL" id="RJQ89078.1"/>
    </source>
</evidence>
<name>A0A419I937_9PSEU</name>
<proteinExistence type="predicted"/>
<dbReference type="EMBL" id="QZFV01000061">
    <property type="protein sequence ID" value="RJQ89078.1"/>
    <property type="molecule type" value="Genomic_DNA"/>
</dbReference>
<keyword evidence="2" id="KW-1185">Reference proteome</keyword>
<dbReference type="AlphaFoldDB" id="A0A419I937"/>
<organism evidence="1 2">
    <name type="scientific">Amycolatopsis panacis</name>
    <dbReference type="NCBI Taxonomy" id="2340917"/>
    <lineage>
        <taxon>Bacteria</taxon>
        <taxon>Bacillati</taxon>
        <taxon>Actinomycetota</taxon>
        <taxon>Actinomycetes</taxon>
        <taxon>Pseudonocardiales</taxon>
        <taxon>Pseudonocardiaceae</taxon>
        <taxon>Amycolatopsis</taxon>
    </lineage>
</organism>
<comment type="caution">
    <text evidence="1">The sequence shown here is derived from an EMBL/GenBank/DDBJ whole genome shotgun (WGS) entry which is preliminary data.</text>
</comment>
<dbReference type="OrthoDB" id="3698936at2"/>
<gene>
    <name evidence="1" type="ORF">D5S19_05230</name>
</gene>
<dbReference type="RefSeq" id="WP_120022184.1">
    <property type="nucleotide sequence ID" value="NZ_QZFV01000061.1"/>
</dbReference>
<protein>
    <submittedName>
        <fullName evidence="1">Uncharacterized protein</fullName>
    </submittedName>
</protein>
<dbReference type="Proteomes" id="UP000285112">
    <property type="component" value="Unassembled WGS sequence"/>
</dbReference>